<organism evidence="1 2">
    <name type="scientific">Saccharothrix syringae</name>
    <name type="common">Nocardiopsis syringae</name>
    <dbReference type="NCBI Taxonomy" id="103733"/>
    <lineage>
        <taxon>Bacteria</taxon>
        <taxon>Bacillati</taxon>
        <taxon>Actinomycetota</taxon>
        <taxon>Actinomycetes</taxon>
        <taxon>Pseudonocardiales</taxon>
        <taxon>Pseudonocardiaceae</taxon>
        <taxon>Saccharothrix</taxon>
    </lineage>
</organism>
<protein>
    <submittedName>
        <fullName evidence="1">Uncharacterized protein</fullName>
    </submittedName>
</protein>
<reference evidence="2" key="1">
    <citation type="journal article" date="2021" name="Curr. Microbiol.">
        <title>Complete genome of nocamycin-producing strain Saccharothrix syringae NRRL B-16468 reveals the biosynthetic potential for secondary metabolites.</title>
        <authorList>
            <person name="Mo X."/>
            <person name="Yang S."/>
        </authorList>
    </citation>
    <scope>NUCLEOTIDE SEQUENCE [LARGE SCALE GENOMIC DNA]</scope>
    <source>
        <strain evidence="2">ATCC 51364 / DSM 43886 / JCM 6844 / KCTC 9398 / NBRC 14523 / NRRL B-16468 / INA 2240</strain>
    </source>
</reference>
<proteinExistence type="predicted"/>
<dbReference type="Proteomes" id="UP000325787">
    <property type="component" value="Chromosome"/>
</dbReference>
<dbReference type="AlphaFoldDB" id="A0A5Q0H667"/>
<gene>
    <name evidence="1" type="ORF">EKG83_32070</name>
</gene>
<evidence type="ECO:0000313" key="1">
    <source>
        <dbReference type="EMBL" id="QFZ21405.1"/>
    </source>
</evidence>
<keyword evidence="2" id="KW-1185">Reference proteome</keyword>
<accession>A0A5Q0H667</accession>
<sequence length="364" mass="40953">MWTSVSTLSVVVEDGNQQSDIYGNSLNMIGVVISVQPTDDNGDPVDVDTDTLVANTWLIDYVDESTLNWHGYSDWSYTDTPNEFHTIPGGGSRAEAEVSALGIPQVKFYVYCSTDARLRTKSIGVQVRTGSGDYIKNSQNGTFHGAVELTALETFSYRRDDINWEHAQAHTYSGDASMVYNYYLSCAKSGFYFEKFSVSGYCSQSGYEGLIGWVLPNSYKDFYGAYVWYQDPHTTTTETIINFPGDWWDTVTVYDKDRTTNARSLCFTWAFNRHGGGGKWHIPNGPMTYWWQYYAPNVTVYDQYGNSGVFWVDARNINPNYPDSTPDEATVETVGGRFTVHADPRATHTELDAWPSGPKLDIHD</sequence>
<dbReference type="RefSeq" id="WP_153278587.1">
    <property type="nucleotide sequence ID" value="NZ_CP034550.1"/>
</dbReference>
<evidence type="ECO:0000313" key="2">
    <source>
        <dbReference type="Proteomes" id="UP000325787"/>
    </source>
</evidence>
<dbReference type="EMBL" id="CP034550">
    <property type="protein sequence ID" value="QFZ21405.1"/>
    <property type="molecule type" value="Genomic_DNA"/>
</dbReference>
<name>A0A5Q0H667_SACSY</name>
<dbReference type="OrthoDB" id="4021146at2"/>
<dbReference type="KEGG" id="ssyi:EKG83_32070"/>